<feature type="transmembrane region" description="Helical" evidence="1">
    <location>
        <begin position="293"/>
        <end position="314"/>
    </location>
</feature>
<keyword evidence="3" id="KW-1185">Reference proteome</keyword>
<organism evidence="2 3">
    <name type="scientific">Kushneria sinocarnis</name>
    <dbReference type="NCBI Taxonomy" id="595502"/>
    <lineage>
        <taxon>Bacteria</taxon>
        <taxon>Pseudomonadati</taxon>
        <taxon>Pseudomonadota</taxon>
        <taxon>Gammaproteobacteria</taxon>
        <taxon>Oceanospirillales</taxon>
        <taxon>Halomonadaceae</taxon>
        <taxon>Kushneria</taxon>
    </lineage>
</organism>
<name>A0A420WTK9_9GAMM</name>
<feature type="transmembrane region" description="Helical" evidence="1">
    <location>
        <begin position="187"/>
        <end position="204"/>
    </location>
</feature>
<feature type="transmembrane region" description="Helical" evidence="1">
    <location>
        <begin position="40"/>
        <end position="60"/>
    </location>
</feature>
<feature type="transmembrane region" description="Helical" evidence="1">
    <location>
        <begin position="156"/>
        <end position="175"/>
    </location>
</feature>
<dbReference type="PANTHER" id="PTHR38457:SF1">
    <property type="entry name" value="REGULATOR ABRB-RELATED"/>
    <property type="match status" value="1"/>
</dbReference>
<gene>
    <name evidence="2" type="ORF">C7446_2985</name>
</gene>
<dbReference type="PANTHER" id="PTHR38457">
    <property type="entry name" value="REGULATOR ABRB-RELATED"/>
    <property type="match status" value="1"/>
</dbReference>
<feature type="transmembrane region" description="Helical" evidence="1">
    <location>
        <begin position="67"/>
        <end position="85"/>
    </location>
</feature>
<protein>
    <recommendedName>
        <fullName evidence="4">Ammonia monooxygenase</fullName>
    </recommendedName>
</protein>
<evidence type="ECO:0000256" key="1">
    <source>
        <dbReference type="SAM" id="Phobius"/>
    </source>
</evidence>
<dbReference type="Pfam" id="PF05145">
    <property type="entry name" value="AbrB"/>
    <property type="match status" value="1"/>
</dbReference>
<keyword evidence="1" id="KW-0812">Transmembrane</keyword>
<feature type="transmembrane region" description="Helical" evidence="1">
    <location>
        <begin position="91"/>
        <end position="113"/>
    </location>
</feature>
<evidence type="ECO:0008006" key="4">
    <source>
        <dbReference type="Google" id="ProtNLM"/>
    </source>
</evidence>
<feature type="transmembrane region" description="Helical" evidence="1">
    <location>
        <begin position="326"/>
        <end position="346"/>
    </location>
</feature>
<dbReference type="AlphaFoldDB" id="A0A420WTK9"/>
<accession>A0A420WTK9</accession>
<dbReference type="OrthoDB" id="7157734at2"/>
<proteinExistence type="predicted"/>
<feature type="transmembrane region" description="Helical" evidence="1">
    <location>
        <begin position="262"/>
        <end position="281"/>
    </location>
</feature>
<evidence type="ECO:0000313" key="3">
    <source>
        <dbReference type="Proteomes" id="UP000281975"/>
    </source>
</evidence>
<dbReference type="GO" id="GO:0016020">
    <property type="term" value="C:membrane"/>
    <property type="evidence" value="ECO:0007669"/>
    <property type="project" value="InterPro"/>
</dbReference>
<keyword evidence="1" id="KW-1133">Transmembrane helix</keyword>
<dbReference type="RefSeq" id="WP_121173879.1">
    <property type="nucleotide sequence ID" value="NZ_RBIN01000009.1"/>
</dbReference>
<keyword evidence="1" id="KW-0472">Membrane</keyword>
<evidence type="ECO:0000313" key="2">
    <source>
        <dbReference type="EMBL" id="RKQ96385.1"/>
    </source>
</evidence>
<dbReference type="PIRSF" id="PIRSF038991">
    <property type="entry name" value="Protein_AbrB"/>
    <property type="match status" value="1"/>
</dbReference>
<dbReference type="NCBIfam" id="TIGR03082">
    <property type="entry name" value="Gneg_AbrB_dup"/>
    <property type="match status" value="1"/>
</dbReference>
<dbReference type="Proteomes" id="UP000281975">
    <property type="component" value="Unassembled WGS sequence"/>
</dbReference>
<dbReference type="InterPro" id="IPR007820">
    <property type="entry name" value="AbrB_fam"/>
</dbReference>
<comment type="caution">
    <text evidence="2">The sequence shown here is derived from an EMBL/GenBank/DDBJ whole genome shotgun (WGS) entry which is preliminary data.</text>
</comment>
<dbReference type="EMBL" id="RBIN01000009">
    <property type="protein sequence ID" value="RKQ96385.1"/>
    <property type="molecule type" value="Genomic_DNA"/>
</dbReference>
<dbReference type="GO" id="GO:0010468">
    <property type="term" value="P:regulation of gene expression"/>
    <property type="evidence" value="ECO:0007669"/>
    <property type="project" value="InterPro"/>
</dbReference>
<dbReference type="InterPro" id="IPR017516">
    <property type="entry name" value="AbrB_dup"/>
</dbReference>
<sequence>MKDSTGLHRFQGRVPQLLLSLGVGAVGGALFALVQLPLAWMLGPLCANLLVAIGGAPVAVPERCRATFMGVLGLVLGGRITPAFVHQALAWPASVLLLIIGISTSTAVVALWYRRGCGFDRVSALYSSTPGAMTAMILMGERAGGDPQRITVSQSLRVLVVILTLPALFWHFGAAADASRSYPATEGVWLFLLLPLMIWLGRLLRLPQASLLGPLLCAALLGGLDVVHFQPPGWAMNLMLWVLGCAIGARFRGLAPRLLLRYAGQTLVASIIVLVMMVGFAELMHQWLQIDRGVAILALAPGGLGEMALVALSLNIDPLFVTFHQLVRVVLLVVLAPLVMRCLLRWRRSSADDARRETPE</sequence>
<feature type="transmembrane region" description="Helical" evidence="1">
    <location>
        <begin position="211"/>
        <end position="229"/>
    </location>
</feature>
<reference evidence="2 3" key="1">
    <citation type="submission" date="2018-10" db="EMBL/GenBank/DDBJ databases">
        <title>Genomic Encyclopedia of Type Strains, Phase IV (KMG-IV): sequencing the most valuable type-strain genomes for metagenomic binning, comparative biology and taxonomic classification.</title>
        <authorList>
            <person name="Goeker M."/>
        </authorList>
    </citation>
    <scope>NUCLEOTIDE SEQUENCE [LARGE SCALE GENOMIC DNA]</scope>
    <source>
        <strain evidence="2 3">DSM 23229</strain>
    </source>
</reference>
<feature type="transmembrane region" description="Helical" evidence="1">
    <location>
        <begin position="17"/>
        <end position="34"/>
    </location>
</feature>